<keyword evidence="4" id="KW-1185">Reference proteome</keyword>
<feature type="region of interest" description="Disordered" evidence="1">
    <location>
        <begin position="1"/>
        <end position="23"/>
    </location>
</feature>
<accession>A0A8D2J7L3</accession>
<evidence type="ECO:0000313" key="3">
    <source>
        <dbReference type="Ensembl" id="ENSVKKP00000008786.1"/>
    </source>
</evidence>
<organism evidence="3 4">
    <name type="scientific">Varanus komodoensis</name>
    <name type="common">Komodo dragon</name>
    <dbReference type="NCBI Taxonomy" id="61221"/>
    <lineage>
        <taxon>Eukaryota</taxon>
        <taxon>Metazoa</taxon>
        <taxon>Chordata</taxon>
        <taxon>Craniata</taxon>
        <taxon>Vertebrata</taxon>
        <taxon>Euteleostomi</taxon>
        <taxon>Lepidosauria</taxon>
        <taxon>Squamata</taxon>
        <taxon>Bifurcata</taxon>
        <taxon>Unidentata</taxon>
        <taxon>Episquamata</taxon>
        <taxon>Toxicofera</taxon>
        <taxon>Anguimorpha</taxon>
        <taxon>Paleoanguimorpha</taxon>
        <taxon>Varanoidea</taxon>
        <taxon>Varanidae</taxon>
        <taxon>Varanus</taxon>
    </lineage>
</organism>
<dbReference type="OMA" id="KIRNEAC"/>
<dbReference type="Proteomes" id="UP000694545">
    <property type="component" value="Unplaced"/>
</dbReference>
<feature type="compositionally biased region" description="Basic residues" evidence="1">
    <location>
        <begin position="1"/>
        <end position="15"/>
    </location>
</feature>
<reference evidence="3" key="2">
    <citation type="submission" date="2025-09" db="UniProtKB">
        <authorList>
            <consortium name="Ensembl"/>
        </authorList>
    </citation>
    <scope>IDENTIFICATION</scope>
</reference>
<feature type="compositionally biased region" description="Polar residues" evidence="1">
    <location>
        <begin position="361"/>
        <end position="370"/>
    </location>
</feature>
<sequence>MVARRMAIKHGKKKNFEKPAQNKVKATSSEIIIINDSGDDNGHSDLPAEVMVKKQHSVKANASDWKGAKKKKKKIRNEACSDLHIIESNAESKSVKKLKKIQGKPKKKGDQGLSCEPNCEVHSEGVSEEQQEEQQGSSLLTREAHKRDILSGHGYYNDFTTKKKKKRKHKPDCFSVLQGEENENKFKQRISPVSESVSQEMFSKKKWTSFQNADSDTGKKKKVASCLISTCNRESSNGVSDKSIVPGYQSQESLGFKGKTLDCTQLQKDTAHISKEENKVIKKKKKVKKQKVAFPFALASKQENHSGASSENLKKAKFKKKLIAGVEKSDLILDSKGASKIKKRKKVQAEVVRSQPALSLDGNNVLTNEGESAKKKRKKKMKKSKGAQNSMRKEEDGSKQSVKKRKAGQKGGFQDSSEEPSLKKARIKLEAKEEEEIKVVAFKKGNCDEINIDKLRRQALQEEIDRESGKTQVSKEEDESNFGQWSTAEFESSEQKTKFLRLLGGFKKGSSTTQESVAPKLNMALDKSREQNLQRNLLAAFEKAVDLKHHRGIGLGFQPAPQKHVHIDKYASKSIKFEV</sequence>
<dbReference type="Pfam" id="PF15477">
    <property type="entry name" value="SMAP"/>
    <property type="match status" value="1"/>
</dbReference>
<feature type="region of interest" description="Disordered" evidence="1">
    <location>
        <begin position="334"/>
        <end position="425"/>
    </location>
</feature>
<evidence type="ECO:0000313" key="4">
    <source>
        <dbReference type="Proteomes" id="UP000694545"/>
    </source>
</evidence>
<feature type="compositionally biased region" description="Basic residues" evidence="1">
    <location>
        <begin position="95"/>
        <end position="107"/>
    </location>
</feature>
<evidence type="ECO:0000259" key="2">
    <source>
        <dbReference type="Pfam" id="PF15477"/>
    </source>
</evidence>
<feature type="region of interest" description="Disordered" evidence="1">
    <location>
        <begin position="463"/>
        <end position="489"/>
    </location>
</feature>
<feature type="domain" description="Small acidic protein-like" evidence="2">
    <location>
        <begin position="485"/>
        <end position="556"/>
    </location>
</feature>
<dbReference type="PANTHER" id="PTHR22426">
    <property type="entry name" value="ARGININE_SERINE-RICH COILED-COIL PROTEIN 2"/>
    <property type="match status" value="1"/>
</dbReference>
<proteinExistence type="predicted"/>
<dbReference type="AlphaFoldDB" id="A0A8D2J7L3"/>
<reference evidence="3" key="1">
    <citation type="submission" date="2025-08" db="UniProtKB">
        <authorList>
            <consortium name="Ensembl"/>
        </authorList>
    </citation>
    <scope>IDENTIFICATION</scope>
</reference>
<evidence type="ECO:0000256" key="1">
    <source>
        <dbReference type="SAM" id="MobiDB-lite"/>
    </source>
</evidence>
<dbReference type="PANTHER" id="PTHR22426:SF1">
    <property type="entry name" value="LYSINE-RICH NUCLEOLAR PROTEIN 1"/>
    <property type="match status" value="1"/>
</dbReference>
<feature type="compositionally biased region" description="Basic and acidic residues" evidence="1">
    <location>
        <begin position="466"/>
        <end position="475"/>
    </location>
</feature>
<feature type="compositionally biased region" description="Basic residues" evidence="1">
    <location>
        <begin position="374"/>
        <end position="385"/>
    </location>
</feature>
<name>A0A8D2J7L3_VARKO</name>
<protein>
    <recommendedName>
        <fullName evidence="2">Small acidic protein-like domain-containing protein</fullName>
    </recommendedName>
</protein>
<feature type="region of interest" description="Disordered" evidence="1">
    <location>
        <begin position="91"/>
        <end position="175"/>
    </location>
</feature>
<dbReference type="InterPro" id="IPR028124">
    <property type="entry name" value="SMAP_dom"/>
</dbReference>
<dbReference type="Ensembl" id="ENSVKKT00000009011.1">
    <property type="protein sequence ID" value="ENSVKKP00000008786.1"/>
    <property type="gene ID" value="ENSVKKG00000006246.1"/>
</dbReference>